<comment type="caution">
    <text evidence="2">The sequence shown here is derived from an EMBL/GenBank/DDBJ whole genome shotgun (WGS) entry which is preliminary data.</text>
</comment>
<reference evidence="2 3" key="1">
    <citation type="journal article" date="2017" name="Curr. Biol.">
        <title>The Evolution of Venom by Co-option of Single-Copy Genes.</title>
        <authorList>
            <person name="Martinson E.O."/>
            <person name="Mrinalini"/>
            <person name="Kelkar Y.D."/>
            <person name="Chang C.H."/>
            <person name="Werren J.H."/>
        </authorList>
    </citation>
    <scope>NUCLEOTIDE SEQUENCE [LARGE SCALE GENOMIC DNA]</scope>
    <source>
        <strain evidence="2 3">Alberta</strain>
        <tissue evidence="2">Whole body</tissue>
    </source>
</reference>
<keyword evidence="3" id="KW-1185">Reference proteome</keyword>
<protein>
    <submittedName>
        <fullName evidence="2">Uncharacterized protein</fullName>
    </submittedName>
</protein>
<dbReference type="Proteomes" id="UP000215335">
    <property type="component" value="Unassembled WGS sequence"/>
</dbReference>
<accession>A0A232EWX9</accession>
<dbReference type="EMBL" id="NNAY01001816">
    <property type="protein sequence ID" value="OXU22835.1"/>
    <property type="molecule type" value="Genomic_DNA"/>
</dbReference>
<dbReference type="AlphaFoldDB" id="A0A232EWX9"/>
<organism evidence="2 3">
    <name type="scientific">Trichomalopsis sarcophagae</name>
    <dbReference type="NCBI Taxonomy" id="543379"/>
    <lineage>
        <taxon>Eukaryota</taxon>
        <taxon>Metazoa</taxon>
        <taxon>Ecdysozoa</taxon>
        <taxon>Arthropoda</taxon>
        <taxon>Hexapoda</taxon>
        <taxon>Insecta</taxon>
        <taxon>Pterygota</taxon>
        <taxon>Neoptera</taxon>
        <taxon>Endopterygota</taxon>
        <taxon>Hymenoptera</taxon>
        <taxon>Apocrita</taxon>
        <taxon>Proctotrupomorpha</taxon>
        <taxon>Chalcidoidea</taxon>
        <taxon>Pteromalidae</taxon>
        <taxon>Pteromalinae</taxon>
        <taxon>Trichomalopsis</taxon>
    </lineage>
</organism>
<feature type="region of interest" description="Disordered" evidence="1">
    <location>
        <begin position="73"/>
        <end position="106"/>
    </location>
</feature>
<proteinExistence type="predicted"/>
<evidence type="ECO:0000313" key="2">
    <source>
        <dbReference type="EMBL" id="OXU22835.1"/>
    </source>
</evidence>
<evidence type="ECO:0000313" key="3">
    <source>
        <dbReference type="Proteomes" id="UP000215335"/>
    </source>
</evidence>
<feature type="compositionally biased region" description="Basic and acidic residues" evidence="1">
    <location>
        <begin position="89"/>
        <end position="106"/>
    </location>
</feature>
<gene>
    <name evidence="2" type="ORF">TSAR_002677</name>
</gene>
<sequence length="106" mass="11705">MTTTGEGGDATDTSECGENKTYAEFLNDDVFLILRRGSDGTAFTAKVEKAVLGLKQVKKEKQKATLKIRDMDSEATEKEARTAIGGALRKPDDYRKDPIKALHERL</sequence>
<evidence type="ECO:0000256" key="1">
    <source>
        <dbReference type="SAM" id="MobiDB-lite"/>
    </source>
</evidence>
<name>A0A232EWX9_9HYME</name>